<dbReference type="Proteomes" id="UP001230649">
    <property type="component" value="Unassembled WGS sequence"/>
</dbReference>
<reference evidence="1" key="1">
    <citation type="submission" date="2023-04" db="EMBL/GenBank/DDBJ databases">
        <title>Draft Genome sequencing of Naganishia species isolated from polar environments using Oxford Nanopore Technology.</title>
        <authorList>
            <person name="Leo P."/>
            <person name="Venkateswaran K."/>
        </authorList>
    </citation>
    <scope>NUCLEOTIDE SEQUENCE</scope>
    <source>
        <strain evidence="1">MNA-CCFEE 5262</strain>
    </source>
</reference>
<organism evidence="1 2">
    <name type="scientific">Naganishia adeliensis</name>
    <dbReference type="NCBI Taxonomy" id="92952"/>
    <lineage>
        <taxon>Eukaryota</taxon>
        <taxon>Fungi</taxon>
        <taxon>Dikarya</taxon>
        <taxon>Basidiomycota</taxon>
        <taxon>Agaricomycotina</taxon>
        <taxon>Tremellomycetes</taxon>
        <taxon>Filobasidiales</taxon>
        <taxon>Filobasidiaceae</taxon>
        <taxon>Naganishia</taxon>
    </lineage>
</organism>
<evidence type="ECO:0000313" key="2">
    <source>
        <dbReference type="Proteomes" id="UP001230649"/>
    </source>
</evidence>
<accession>A0ACC2WHD3</accession>
<name>A0ACC2WHD3_9TREE</name>
<gene>
    <name evidence="1" type="ORF">QFC20_003152</name>
</gene>
<comment type="caution">
    <text evidence="1">The sequence shown here is derived from an EMBL/GenBank/DDBJ whole genome shotgun (WGS) entry which is preliminary data.</text>
</comment>
<keyword evidence="2" id="KW-1185">Reference proteome</keyword>
<proteinExistence type="predicted"/>
<dbReference type="EMBL" id="JASBWS010000027">
    <property type="protein sequence ID" value="KAJ9109952.1"/>
    <property type="molecule type" value="Genomic_DNA"/>
</dbReference>
<protein>
    <submittedName>
        <fullName evidence="1">Uncharacterized protein</fullName>
    </submittedName>
</protein>
<evidence type="ECO:0000313" key="1">
    <source>
        <dbReference type="EMBL" id="KAJ9109952.1"/>
    </source>
</evidence>
<sequence>MPRIASPSLPVPTGFALPPPPGSASAIRAQPGSVKRSSVVAGKSAVGFSPLQSVMSPLSSLQRIGGGLTMGAHSPSANVARKRTMHPVGQPVLSSTSTTNIASPRGGAQDRPLHLGLPSMPSFSDIGTTDDVQSPSNELDGGFTDALSVQDTSRSKGRQNDDRNSLARYLNRLLSKQQAASSLFLANLSLSSSYQSNRRKTPKPNIEEPSSNMEGTTKHSVFSTADMVVTVREPLLPVQHASPIFECKVRSTSRNLSLSFQSINPADQLLISFSGNTSGQSGANLQGDIEPNRLAKTMRQIQMRSEPGRVPREIVAGIWAPWHEVTLDGSDEDAIPEVVLLCSRFSSKRLERRRKRTEDSAYAGHQEVEDGDSVKGDPAEYNSDLSAWNWWNNARILTAGTCLRNLADAVSVPYHYRQYSSDRYSVYLTDLGNDENEQPIPTLRILIYLPTKGRDEAVPGTVEDGEQMGKTRKRGVLVHLAGGGFTMCRPENEGRLCRTLCDSLSCIVISPDYIKAPHHPFPAALNQCHALLRWIADPAGLINFLETQGPPSGKTFVPMIDPTKIALSGGSSGGNLVAALVIKGLHSELSLPNNAKIVGLALLYAMLDISMPYQEKLSYVPDKSRVLPRWLTRLFLDGYLSDLRTPEKAYRLKDPLISPGLCSTEDLKRFPKTVVITAENDYLCHEGEVFADRLEKEAGFTRGVNLFRKTFIGMAHGFDINPSSTPEMDEARNEAWGMIASAFDPEL</sequence>